<dbReference type="AlphaFoldDB" id="A0AAN7BYS6"/>
<dbReference type="PANTHER" id="PTHR10782">
    <property type="entry name" value="ZINC FINGER MIZ DOMAIN-CONTAINING PROTEIN"/>
    <property type="match status" value="1"/>
</dbReference>
<dbReference type="InterPro" id="IPR003034">
    <property type="entry name" value="SAP_dom"/>
</dbReference>
<comment type="similarity">
    <text evidence="2">Belongs to the PIAS family.</text>
</comment>
<keyword evidence="7" id="KW-0862">Zinc</keyword>
<comment type="caution">
    <text evidence="12">The sequence shown here is derived from an EMBL/GenBank/DDBJ whole genome shotgun (WGS) entry which is preliminary data.</text>
</comment>
<evidence type="ECO:0000259" key="11">
    <source>
        <dbReference type="PROSITE" id="PS51466"/>
    </source>
</evidence>
<dbReference type="PANTHER" id="PTHR10782:SF4">
    <property type="entry name" value="TONALLI, ISOFORM E"/>
    <property type="match status" value="1"/>
</dbReference>
<evidence type="ECO:0000313" key="12">
    <source>
        <dbReference type="EMBL" id="KAK4232123.1"/>
    </source>
</evidence>
<feature type="compositionally biased region" description="Low complexity" evidence="9">
    <location>
        <begin position="484"/>
        <end position="497"/>
    </location>
</feature>
<evidence type="ECO:0000256" key="1">
    <source>
        <dbReference type="ARBA" id="ARBA00004718"/>
    </source>
</evidence>
<keyword evidence="13" id="KW-1185">Reference proteome</keyword>
<dbReference type="InterPro" id="IPR013083">
    <property type="entry name" value="Znf_RING/FYVE/PHD"/>
</dbReference>
<feature type="domain" description="SP-RING-type" evidence="10">
    <location>
        <begin position="328"/>
        <end position="413"/>
    </location>
</feature>
<keyword evidence="4" id="KW-0479">Metal-binding</keyword>
<dbReference type="Pfam" id="PF14324">
    <property type="entry name" value="PINIT"/>
    <property type="match status" value="1"/>
</dbReference>
<evidence type="ECO:0000256" key="5">
    <source>
        <dbReference type="ARBA" id="ARBA00022771"/>
    </source>
</evidence>
<dbReference type="InterPro" id="IPR004181">
    <property type="entry name" value="Znf_MIZ"/>
</dbReference>
<sequence>MVDKTAEVQALIRTVQIPSIQKLQLQNICQRVSIPKTGNKADLQKRIIEQINIAANSREWSRVDEIRATISAVTKLTITPISQPSRSASTSSSAASLPQSYAQPPRSQGGYYQPIPPNPNQPQYSAMASYGTQGYGHSALGISPRHSGLNGAGRTQHAAPLVFKFKPSPFYEIKRQIDRTKTLEIMTAHRNTVTFEFKASDDPVYQMCASDPAMRVLVFCSENTTSSDQDISFPHQCELRVNSDEIKANHRGLKNKPGSTKPVDVTPALRLRQSNYPNKIEVTYALTQKQFFASVYVARMVPVETLVGQIKKRIRKETVVAEITKPKDDDDIEATSQKLSLKCPLSYMRLKNPCRATSCNHIQCFDATSYLQLQEQGPQWECPICNKPAPYNQLAIDEYVLDIVNRTHEDVEQVTIDTSGQWNAVDGQEEVAVAPTKTEAPSFVLDDDLIISEIPHRVDRSTVTPSMNSVSASYIGGTPNGGMSRDASSVPRSSSKRPAPEVIDLTLDSDDEDSRPAKRPNYGDAATRHSYHGYHGNGNPY</sequence>
<dbReference type="GO" id="GO:0016925">
    <property type="term" value="P:protein sumoylation"/>
    <property type="evidence" value="ECO:0007669"/>
    <property type="project" value="TreeGrafter"/>
</dbReference>
<feature type="region of interest" description="Disordered" evidence="9">
    <location>
        <begin position="81"/>
        <end position="129"/>
    </location>
</feature>
<dbReference type="EMBL" id="MU865289">
    <property type="protein sequence ID" value="KAK4232123.1"/>
    <property type="molecule type" value="Genomic_DNA"/>
</dbReference>
<evidence type="ECO:0000256" key="2">
    <source>
        <dbReference type="ARBA" id="ARBA00005383"/>
    </source>
</evidence>
<dbReference type="PROSITE" id="PS51466">
    <property type="entry name" value="PINIT"/>
    <property type="match status" value="1"/>
</dbReference>
<comment type="pathway">
    <text evidence="1">Protein modification; protein sumoylation.</text>
</comment>
<evidence type="ECO:0000256" key="6">
    <source>
        <dbReference type="ARBA" id="ARBA00022786"/>
    </source>
</evidence>
<dbReference type="Gene3D" id="3.30.40.10">
    <property type="entry name" value="Zinc/RING finger domain, C3HC4 (zinc finger)"/>
    <property type="match status" value="1"/>
</dbReference>
<evidence type="ECO:0000313" key="13">
    <source>
        <dbReference type="Proteomes" id="UP001301958"/>
    </source>
</evidence>
<dbReference type="InterPro" id="IPR031141">
    <property type="entry name" value="SIZ1/2_SP-RING"/>
</dbReference>
<keyword evidence="5 8" id="KW-0863">Zinc-finger</keyword>
<dbReference type="GO" id="GO:0000785">
    <property type="term" value="C:chromatin"/>
    <property type="evidence" value="ECO:0007669"/>
    <property type="project" value="TreeGrafter"/>
</dbReference>
<dbReference type="SUPFAM" id="SSF57850">
    <property type="entry name" value="RING/U-box"/>
    <property type="match status" value="1"/>
</dbReference>
<dbReference type="GO" id="GO:0061665">
    <property type="term" value="F:SUMO ligase activity"/>
    <property type="evidence" value="ECO:0007669"/>
    <property type="project" value="TreeGrafter"/>
</dbReference>
<gene>
    <name evidence="12" type="ORF">QBC38DRAFT_464437</name>
</gene>
<feature type="region of interest" description="Disordered" evidence="9">
    <location>
        <begin position="462"/>
        <end position="541"/>
    </location>
</feature>
<proteinExistence type="inferred from homology"/>
<keyword evidence="3" id="KW-0808">Transferase</keyword>
<evidence type="ECO:0000256" key="8">
    <source>
        <dbReference type="PROSITE-ProRule" id="PRU00452"/>
    </source>
</evidence>
<accession>A0AAN7BYS6</accession>
<reference evidence="12" key="2">
    <citation type="submission" date="2023-05" db="EMBL/GenBank/DDBJ databases">
        <authorList>
            <consortium name="Lawrence Berkeley National Laboratory"/>
            <person name="Steindorff A."/>
            <person name="Hensen N."/>
            <person name="Bonometti L."/>
            <person name="Westerberg I."/>
            <person name="Brannstrom I.O."/>
            <person name="Guillou S."/>
            <person name="Cros-Aarteil S."/>
            <person name="Calhoun S."/>
            <person name="Haridas S."/>
            <person name="Kuo A."/>
            <person name="Mondo S."/>
            <person name="Pangilinan J."/>
            <person name="Riley R."/>
            <person name="Labutti K."/>
            <person name="Andreopoulos B."/>
            <person name="Lipzen A."/>
            <person name="Chen C."/>
            <person name="Yanf M."/>
            <person name="Daum C."/>
            <person name="Ng V."/>
            <person name="Clum A."/>
            <person name="Ohm R."/>
            <person name="Martin F."/>
            <person name="Silar P."/>
            <person name="Natvig D."/>
            <person name="Lalanne C."/>
            <person name="Gautier V."/>
            <person name="Ament-Velasquez S.L."/>
            <person name="Kruys A."/>
            <person name="Hutchinson M.I."/>
            <person name="Powell A.J."/>
            <person name="Barry K."/>
            <person name="Miller A.N."/>
            <person name="Grigoriev I.V."/>
            <person name="Debuchy R."/>
            <person name="Gladieux P."/>
            <person name="Thoren M.H."/>
            <person name="Johannesson H."/>
        </authorList>
    </citation>
    <scope>NUCLEOTIDE SEQUENCE</scope>
    <source>
        <strain evidence="12">CBS 990.96</strain>
    </source>
</reference>
<name>A0AAN7BYS6_9PEZI</name>
<dbReference type="GO" id="GO:0008270">
    <property type="term" value="F:zinc ion binding"/>
    <property type="evidence" value="ECO:0007669"/>
    <property type="project" value="UniProtKB-KW"/>
</dbReference>
<feature type="compositionally biased region" description="Low complexity" evidence="9">
    <location>
        <begin position="82"/>
        <end position="113"/>
    </location>
</feature>
<organism evidence="12 13">
    <name type="scientific">Podospora fimiseda</name>
    <dbReference type="NCBI Taxonomy" id="252190"/>
    <lineage>
        <taxon>Eukaryota</taxon>
        <taxon>Fungi</taxon>
        <taxon>Dikarya</taxon>
        <taxon>Ascomycota</taxon>
        <taxon>Pezizomycotina</taxon>
        <taxon>Sordariomycetes</taxon>
        <taxon>Sordariomycetidae</taxon>
        <taxon>Sordariales</taxon>
        <taxon>Podosporaceae</taxon>
        <taxon>Podospora</taxon>
    </lineage>
</organism>
<dbReference type="CDD" id="cd16792">
    <property type="entry name" value="SP-RING_Siz-like"/>
    <property type="match status" value="1"/>
</dbReference>
<dbReference type="InterPro" id="IPR038654">
    <property type="entry name" value="PINIT_sf"/>
</dbReference>
<feature type="compositionally biased region" description="Polar residues" evidence="9">
    <location>
        <begin position="462"/>
        <end position="472"/>
    </location>
</feature>
<protein>
    <submittedName>
        <fullName evidence="12">PINIT domain-containing protein</fullName>
    </submittedName>
</protein>
<dbReference type="Pfam" id="PF02037">
    <property type="entry name" value="SAP"/>
    <property type="match status" value="1"/>
</dbReference>
<evidence type="ECO:0000259" key="10">
    <source>
        <dbReference type="PROSITE" id="PS51044"/>
    </source>
</evidence>
<dbReference type="PROSITE" id="PS51044">
    <property type="entry name" value="ZF_SP_RING"/>
    <property type="match status" value="1"/>
</dbReference>
<evidence type="ECO:0000256" key="7">
    <source>
        <dbReference type="ARBA" id="ARBA00022833"/>
    </source>
</evidence>
<keyword evidence="6" id="KW-0833">Ubl conjugation pathway</keyword>
<evidence type="ECO:0000256" key="9">
    <source>
        <dbReference type="SAM" id="MobiDB-lite"/>
    </source>
</evidence>
<dbReference type="Proteomes" id="UP001301958">
    <property type="component" value="Unassembled WGS sequence"/>
</dbReference>
<evidence type="ECO:0000256" key="4">
    <source>
        <dbReference type="ARBA" id="ARBA00022723"/>
    </source>
</evidence>
<evidence type="ECO:0000256" key="3">
    <source>
        <dbReference type="ARBA" id="ARBA00022679"/>
    </source>
</evidence>
<feature type="domain" description="PINIT" evidence="11">
    <location>
        <begin position="147"/>
        <end position="301"/>
    </location>
</feature>
<reference evidence="12" key="1">
    <citation type="journal article" date="2023" name="Mol. Phylogenet. Evol.">
        <title>Genome-scale phylogeny and comparative genomics of the fungal order Sordariales.</title>
        <authorList>
            <person name="Hensen N."/>
            <person name="Bonometti L."/>
            <person name="Westerberg I."/>
            <person name="Brannstrom I.O."/>
            <person name="Guillou S."/>
            <person name="Cros-Aarteil S."/>
            <person name="Calhoun S."/>
            <person name="Haridas S."/>
            <person name="Kuo A."/>
            <person name="Mondo S."/>
            <person name="Pangilinan J."/>
            <person name="Riley R."/>
            <person name="LaButti K."/>
            <person name="Andreopoulos B."/>
            <person name="Lipzen A."/>
            <person name="Chen C."/>
            <person name="Yan M."/>
            <person name="Daum C."/>
            <person name="Ng V."/>
            <person name="Clum A."/>
            <person name="Steindorff A."/>
            <person name="Ohm R.A."/>
            <person name="Martin F."/>
            <person name="Silar P."/>
            <person name="Natvig D.O."/>
            <person name="Lalanne C."/>
            <person name="Gautier V."/>
            <person name="Ament-Velasquez S.L."/>
            <person name="Kruys A."/>
            <person name="Hutchinson M.I."/>
            <person name="Powell A.J."/>
            <person name="Barry K."/>
            <person name="Miller A.N."/>
            <person name="Grigoriev I.V."/>
            <person name="Debuchy R."/>
            <person name="Gladieux P."/>
            <person name="Hiltunen Thoren M."/>
            <person name="Johannesson H."/>
        </authorList>
    </citation>
    <scope>NUCLEOTIDE SEQUENCE</scope>
    <source>
        <strain evidence="12">CBS 990.96</strain>
    </source>
</reference>
<dbReference type="Gene3D" id="2.60.120.780">
    <property type="entry name" value="PINIT domain"/>
    <property type="match status" value="1"/>
</dbReference>
<dbReference type="InterPro" id="IPR023321">
    <property type="entry name" value="PINIT"/>
</dbReference>
<dbReference type="Pfam" id="PF02891">
    <property type="entry name" value="zf-MIZ"/>
    <property type="match status" value="1"/>
</dbReference>